<dbReference type="VEuPathDB" id="TriTrypDB:C3747_64g113"/>
<dbReference type="VEuPathDB" id="TriTrypDB:TcYC6_0016680"/>
<dbReference type="GO" id="GO:0005524">
    <property type="term" value="F:ATP binding"/>
    <property type="evidence" value="ECO:0007669"/>
    <property type="project" value="UniProtKB-KW"/>
</dbReference>
<name>A0A2V2VFX1_TRYCR</name>
<evidence type="ECO:0000256" key="3">
    <source>
        <dbReference type="ARBA" id="ARBA00022840"/>
    </source>
</evidence>
<dbReference type="GO" id="GO:0036064">
    <property type="term" value="C:ciliary basal body"/>
    <property type="evidence" value="ECO:0007669"/>
    <property type="project" value="TreeGrafter"/>
</dbReference>
<feature type="transmembrane region" description="Helical" evidence="6">
    <location>
        <begin position="6"/>
        <end position="27"/>
    </location>
</feature>
<evidence type="ECO:0000256" key="2">
    <source>
        <dbReference type="ARBA" id="ARBA00022741"/>
    </source>
</evidence>
<dbReference type="Gene3D" id="3.30.470.20">
    <property type="entry name" value="ATP-grasp fold, B domain"/>
    <property type="match status" value="1"/>
</dbReference>
<dbReference type="PANTHER" id="PTHR12241">
    <property type="entry name" value="TUBULIN POLYGLUTAMYLASE"/>
    <property type="match status" value="1"/>
</dbReference>
<dbReference type="VEuPathDB" id="TriTrypDB:ECC02_000628"/>
<evidence type="ECO:0000256" key="5">
    <source>
        <dbReference type="ARBA" id="ARBA00049274"/>
    </source>
</evidence>
<dbReference type="VEuPathDB" id="TriTrypDB:TcBrA4_0037440"/>
<feature type="transmembrane region" description="Helical" evidence="6">
    <location>
        <begin position="39"/>
        <end position="72"/>
    </location>
</feature>
<dbReference type="EMBL" id="PRFA01000022">
    <property type="protein sequence ID" value="PWU95425.1"/>
    <property type="molecule type" value="Genomic_DNA"/>
</dbReference>
<comment type="catalytic activity">
    <reaction evidence="5">
        <text>L-glutamyl-[protein] + L-glutamate + ATP = gamma-L-glutamyl-L-glutamyl-[protein] + ADP + phosphate + H(+)</text>
        <dbReference type="Rhea" id="RHEA:60144"/>
        <dbReference type="Rhea" id="RHEA-COMP:10208"/>
        <dbReference type="Rhea" id="RHEA-COMP:15517"/>
        <dbReference type="ChEBI" id="CHEBI:15378"/>
        <dbReference type="ChEBI" id="CHEBI:29973"/>
        <dbReference type="ChEBI" id="CHEBI:29985"/>
        <dbReference type="ChEBI" id="CHEBI:30616"/>
        <dbReference type="ChEBI" id="CHEBI:43474"/>
        <dbReference type="ChEBI" id="CHEBI:143622"/>
        <dbReference type="ChEBI" id="CHEBI:456216"/>
    </reaction>
    <physiologicalReaction direction="left-to-right" evidence="5">
        <dbReference type="Rhea" id="RHEA:60145"/>
    </physiologicalReaction>
</comment>
<dbReference type="VEuPathDB" id="TriTrypDB:C4B63_22g80"/>
<reference evidence="7 8" key="1">
    <citation type="journal article" date="2018" name="Microb. Genom.">
        <title>Expanding an expanded genome: long-read sequencing of Trypanosoma cruzi.</title>
        <authorList>
            <person name="Berna L."/>
            <person name="Rodriguez M."/>
            <person name="Chiribao M.L."/>
            <person name="Parodi-Talice A."/>
            <person name="Pita S."/>
            <person name="Rijo G."/>
            <person name="Alvarez-Valin F."/>
            <person name="Robello C."/>
        </authorList>
    </citation>
    <scope>NUCLEOTIDE SEQUENCE [LARGE SCALE GENOMIC DNA]</scope>
    <source>
        <strain evidence="7 8">Dm28c</strain>
    </source>
</reference>
<dbReference type="PANTHER" id="PTHR12241:SF145">
    <property type="entry name" value="TUBULIN POLYGLUTAMYLASE TTLL5"/>
    <property type="match status" value="1"/>
</dbReference>
<dbReference type="VEuPathDB" id="TriTrypDB:TCSYLVIO_007305"/>
<comment type="caution">
    <text evidence="7">The sequence shown here is derived from an EMBL/GenBank/DDBJ whole genome shotgun (WGS) entry which is preliminary data.</text>
</comment>
<dbReference type="VEuPathDB" id="TriTrypDB:BCY84_01667"/>
<organism evidence="7 8">
    <name type="scientific">Trypanosoma cruzi</name>
    <dbReference type="NCBI Taxonomy" id="5693"/>
    <lineage>
        <taxon>Eukaryota</taxon>
        <taxon>Discoba</taxon>
        <taxon>Euglenozoa</taxon>
        <taxon>Kinetoplastea</taxon>
        <taxon>Metakinetoplastina</taxon>
        <taxon>Trypanosomatida</taxon>
        <taxon>Trypanosomatidae</taxon>
        <taxon>Trypanosoma</taxon>
        <taxon>Schizotrypanum</taxon>
    </lineage>
</organism>
<evidence type="ECO:0000256" key="4">
    <source>
        <dbReference type="ARBA" id="ARBA00041448"/>
    </source>
</evidence>
<dbReference type="Pfam" id="PF03133">
    <property type="entry name" value="TTL"/>
    <property type="match status" value="1"/>
</dbReference>
<dbReference type="AlphaFoldDB" id="A0A2V2VFX1"/>
<keyword evidence="6" id="KW-0472">Membrane</keyword>
<dbReference type="GO" id="GO:0000226">
    <property type="term" value="P:microtubule cytoskeleton organization"/>
    <property type="evidence" value="ECO:0007669"/>
    <property type="project" value="TreeGrafter"/>
</dbReference>
<dbReference type="VEuPathDB" id="TriTrypDB:TCDM_00971"/>
<gene>
    <name evidence="7" type="ORF">C4B63_22g80</name>
</gene>
<keyword evidence="6" id="KW-0812">Transmembrane</keyword>
<protein>
    <recommendedName>
        <fullName evidence="4">Tubulin--tyrosine ligase-like protein 5</fullName>
    </recommendedName>
</protein>
<keyword evidence="2" id="KW-0547">Nucleotide-binding</keyword>
<evidence type="ECO:0000313" key="8">
    <source>
        <dbReference type="Proteomes" id="UP000246121"/>
    </source>
</evidence>
<evidence type="ECO:0000256" key="6">
    <source>
        <dbReference type="SAM" id="Phobius"/>
    </source>
</evidence>
<evidence type="ECO:0000313" key="7">
    <source>
        <dbReference type="EMBL" id="PWU95425.1"/>
    </source>
</evidence>
<dbReference type="GO" id="GO:0015631">
    <property type="term" value="F:tubulin binding"/>
    <property type="evidence" value="ECO:0007669"/>
    <property type="project" value="TreeGrafter"/>
</dbReference>
<dbReference type="SUPFAM" id="SSF56059">
    <property type="entry name" value="Glutathione synthetase ATP-binding domain-like"/>
    <property type="match status" value="1"/>
</dbReference>
<dbReference type="VEuPathDB" id="TriTrypDB:TcCLB.508995.30"/>
<dbReference type="VEuPathDB" id="TriTrypDB:TcCL_NonESM01549"/>
<accession>A0A2V2VFX1</accession>
<proteinExistence type="predicted"/>
<dbReference type="GO" id="GO:0070740">
    <property type="term" value="F:tubulin-glutamic acid ligase activity"/>
    <property type="evidence" value="ECO:0007669"/>
    <property type="project" value="TreeGrafter"/>
</dbReference>
<keyword evidence="3" id="KW-0067">ATP-binding</keyword>
<evidence type="ECO:0000256" key="1">
    <source>
        <dbReference type="ARBA" id="ARBA00022598"/>
    </source>
</evidence>
<dbReference type="PROSITE" id="PS51221">
    <property type="entry name" value="TTL"/>
    <property type="match status" value="1"/>
</dbReference>
<dbReference type="InterPro" id="IPR004344">
    <property type="entry name" value="TTL/TTLL_fam"/>
</dbReference>
<keyword evidence="1 7" id="KW-0436">Ligase</keyword>
<dbReference type="VEuPathDB" id="TriTrypDB:TcG_07226"/>
<keyword evidence="6" id="KW-1133">Transmembrane helix</keyword>
<dbReference type="VEuPathDB" id="TriTrypDB:Tc_MARK_6020"/>
<sequence>MAHSLLYIYIYIYLRYAFPSCSCYGWMATSLRRLLRLFLCVLLLTFTVCVCVFCVPIVFPLWVCLLVFSLWFVYDAAENKCTVMDWAHDSTWSAGENPHGEACMGNGDDDIQKTVQQRLTEAQRQRNELIARGVAHLVAPSVRHYDEANGSVWRTTTKVHTVVRSAAADACVTLSVSPFRGRKPTIVFLPLDHPWDGDLHSNDSSAYVEPLPLAWLPPARMGEQKKLRRERAYAALHFTMSDNAVRFSSVMCTLERAGFAEERSLLSTAWSLKWCKCPVRSDFLRLKPFQRINHFPGTWRIGKKDELHKHLVAARERWCEKNNENLILVGHVHGNSFGDFFPEAWVLPDEEAALKHVLGSDKEHDHLFIVKPTNSACGRGIYLLKASEHLRLEHALQQPNACGASETRPLRLLVQRYISDPLLIEGYKFDLRLYVVVTSYSPMRLYLYEEGLVRFATLPYPSEETLEDHASNESLTAHLTNFTINKKSEDFVPPDSIGDNGGMTSASKWTLAALQKEFCNSGLDWNGTMARIHDLIVKTLLAVEPHVIYEQEAISDTVGDCCFEVYGVDVLLRRPYTSESPTPMPVLMELNIMPSLSTHYSLLDQCVKGNFVADTLTLVGITAAVGSKKCRKDVVPVCEMPEGDRLTFSYGHPFLDALTDALELESCLTSEEEFVRRMHFQRLCPTPESYSRYRSLFTQVQRGALQRSLNEVLSLWEQAKLDDPPVYS</sequence>
<dbReference type="Proteomes" id="UP000246121">
    <property type="component" value="Unassembled WGS sequence"/>
</dbReference>
<dbReference type="VEuPathDB" id="TriTrypDB:TcCLB.506477.30"/>